<keyword evidence="3" id="KW-1185">Reference proteome</keyword>
<evidence type="ECO:0000313" key="3">
    <source>
        <dbReference type="Proteomes" id="UP000507470"/>
    </source>
</evidence>
<dbReference type="EMBL" id="CACVKT020000521">
    <property type="protein sequence ID" value="CAC5359835.1"/>
    <property type="molecule type" value="Genomic_DNA"/>
</dbReference>
<reference evidence="2 3" key="1">
    <citation type="submission" date="2020-06" db="EMBL/GenBank/DDBJ databases">
        <authorList>
            <person name="Li R."/>
            <person name="Bekaert M."/>
        </authorList>
    </citation>
    <scope>NUCLEOTIDE SEQUENCE [LARGE SCALE GENOMIC DNA]</scope>
    <source>
        <strain evidence="3">wild</strain>
    </source>
</reference>
<dbReference type="Proteomes" id="UP000507470">
    <property type="component" value="Unassembled WGS sequence"/>
</dbReference>
<feature type="domain" description="Integrase core" evidence="1">
    <location>
        <begin position="74"/>
        <end position="199"/>
    </location>
</feature>
<name>A0A6J8A302_MYTCO</name>
<proteinExistence type="predicted"/>
<evidence type="ECO:0000259" key="1">
    <source>
        <dbReference type="Pfam" id="PF24764"/>
    </source>
</evidence>
<dbReference type="PANTHER" id="PTHR46791:SF5">
    <property type="entry name" value="CLR5 DOMAIN-CONTAINING PROTEIN-RELATED"/>
    <property type="match status" value="1"/>
</dbReference>
<accession>A0A6J8A302</accession>
<dbReference type="InterPro" id="IPR058913">
    <property type="entry name" value="Integrase_dom_put"/>
</dbReference>
<dbReference type="AlphaFoldDB" id="A0A6J8A302"/>
<sequence length="272" mass="31670">MLKHMLIAKGIRVQRWRLRDSIQRLDSSGAQTRKSGRLHRRVYNVIGPNHLWHIDTNHKLVRWRFVIIGGVDGVANFGVPLRVRSDKGLENVSVAYFMLSERGDGSMLTGTSTHNQRIERLWRDIFEGVLCYFYNLFYYMEDQDILDPFNLQHLAALHFIYIGEINRRLQLWTTAWAGHRMHTVKSSPLILWSSGQLQNPVGIQLSETELLEYGLKGHINLNNTEEGDRPIFAPISHLINEQSRQALREVNRTHENFGINDYLKCLEIITRN</sequence>
<evidence type="ECO:0000313" key="2">
    <source>
        <dbReference type="EMBL" id="CAC5359835.1"/>
    </source>
</evidence>
<dbReference type="OrthoDB" id="6285084at2759"/>
<dbReference type="PANTHER" id="PTHR46791">
    <property type="entry name" value="EXPRESSED PROTEIN"/>
    <property type="match status" value="1"/>
</dbReference>
<dbReference type="Pfam" id="PF24764">
    <property type="entry name" value="rva_4"/>
    <property type="match status" value="1"/>
</dbReference>
<protein>
    <recommendedName>
        <fullName evidence="1">Integrase core domain-containing protein</fullName>
    </recommendedName>
</protein>
<gene>
    <name evidence="2" type="ORF">MCOR_2543</name>
</gene>
<organism evidence="2 3">
    <name type="scientific">Mytilus coruscus</name>
    <name type="common">Sea mussel</name>
    <dbReference type="NCBI Taxonomy" id="42192"/>
    <lineage>
        <taxon>Eukaryota</taxon>
        <taxon>Metazoa</taxon>
        <taxon>Spiralia</taxon>
        <taxon>Lophotrochozoa</taxon>
        <taxon>Mollusca</taxon>
        <taxon>Bivalvia</taxon>
        <taxon>Autobranchia</taxon>
        <taxon>Pteriomorphia</taxon>
        <taxon>Mytilida</taxon>
        <taxon>Mytiloidea</taxon>
        <taxon>Mytilidae</taxon>
        <taxon>Mytilinae</taxon>
        <taxon>Mytilus</taxon>
    </lineage>
</organism>